<dbReference type="EMBL" id="MF974398">
    <property type="protein sequence ID" value="AVH81606.1"/>
    <property type="molecule type" value="Genomic_DNA"/>
</dbReference>
<accession>M6UZU1</accession>
<sequence>MRILLISLVLLFGTVLLGQDAEDLNRCVPGHKTSGEGLREPAFFEFVLSASIEEIKNKKQDIQFNKLDNRGGSVIYNAATRRYYFREESIEDHLELMKFFVENGALIYAINESDGLRSEICGLVAGDTLELFEYLLSIEPHLANIKCSYRQRNKKTVMVPIAESVKSPDEGDLIFAFVYKNREKEYIRNKAKVKQAKLKLLKEAKARAATVPLTYTASVKLSAPRCE</sequence>
<proteinExistence type="predicted"/>
<protein>
    <submittedName>
        <fullName evidence="1">Uncharacterized protein</fullName>
    </submittedName>
</protein>
<dbReference type="AlphaFoldDB" id="M6UZU1"/>
<dbReference type="RefSeq" id="WP_002745820.1">
    <property type="nucleotide sequence ID" value="NZ_MF974398.1"/>
</dbReference>
<reference evidence="1" key="1">
    <citation type="journal article" date="2018" name="Sci. Rep.">
        <title>Characterization of LE3 and LE4, the only lytic phages known to infect the spirochete Leptospira.</title>
        <authorList>
            <person name="Schiettekatte O."/>
            <person name="Vincent A.T."/>
            <person name="Malosse C."/>
            <person name="Lechat P."/>
            <person name="Chamot-Rooke J."/>
            <person name="Veyrier F.J."/>
            <person name="Picardeau M."/>
            <person name="Bourhy P."/>
        </authorList>
    </citation>
    <scope>NUCLEOTIDE SEQUENCE</scope>
    <source>
        <plasmid evidence="1">p2_L200901116</plasmid>
    </source>
</reference>
<name>M6UZU1_9LEPT</name>
<evidence type="ECO:0000313" key="1">
    <source>
        <dbReference type="EMBL" id="AVH81606.1"/>
    </source>
</evidence>
<keyword evidence="1" id="KW-0614">Plasmid</keyword>
<geneLocation type="plasmid" evidence="1">
    <name>p2_L200901116</name>
</geneLocation>
<organism evidence="1">
    <name type="scientific">Leptospira mayottensis 200901116</name>
    <dbReference type="NCBI Taxonomy" id="1192864"/>
    <lineage>
        <taxon>Bacteria</taxon>
        <taxon>Pseudomonadati</taxon>
        <taxon>Spirochaetota</taxon>
        <taxon>Spirochaetia</taxon>
        <taxon>Leptospirales</taxon>
        <taxon>Leptospiraceae</taxon>
        <taxon>Leptospira</taxon>
    </lineage>
</organism>